<protein>
    <submittedName>
        <fullName evidence="1">Uncharacterized protein</fullName>
    </submittedName>
</protein>
<dbReference type="AlphaFoldDB" id="A0A842YJ87"/>
<sequence length="171" mass="18820">MGIPIKILIPALIFILILDPAAGATAVQEVTVTVPESVEIVVLWQGREVGDSFTLTATVEPGKEYYWPGGPQGLQIKDLSNVPIDLYIRAEGDLQGPETIPIQNLKYANYGIGLPETPLTTTYTPVRRNWTAKRDIDAVVPVDIRLTVPPFTEPGEYRVRIYHIAIRSPGT</sequence>
<accession>A0A842YJ87</accession>
<evidence type="ECO:0000313" key="1">
    <source>
        <dbReference type="EMBL" id="MBE2899542.1"/>
    </source>
</evidence>
<proteinExistence type="predicted"/>
<dbReference type="EMBL" id="QKOF01000003">
    <property type="protein sequence ID" value="MBE2899542.1"/>
    <property type="molecule type" value="Genomic_DNA"/>
</dbReference>
<reference evidence="1" key="1">
    <citation type="submission" date="2018-06" db="EMBL/GenBank/DDBJ databases">
        <title>Draft genome sequence of Methanothermobacter thermautotrophicus Strain WHS, a thermophilic, hydrogenotrophic methanogen isolated from Washburn Hot Springs in Yellowstone National Park, USA.</title>
        <authorList>
            <person name="Mckay L.J."/>
            <person name="Klingelsmith K."/>
            <person name="Inskeep W.P."/>
            <person name="Fields M.W."/>
        </authorList>
    </citation>
    <scope>NUCLEOTIDE SEQUENCE</scope>
    <source>
        <strain evidence="1">WHS</strain>
    </source>
</reference>
<dbReference type="Proteomes" id="UP000646659">
    <property type="component" value="Unassembled WGS sequence"/>
</dbReference>
<dbReference type="RefSeq" id="WP_192961322.1">
    <property type="nucleotide sequence ID" value="NZ_QKOF01000003.1"/>
</dbReference>
<dbReference type="OrthoDB" id="82113at2157"/>
<name>A0A842YJ87_METTF</name>
<gene>
    <name evidence="1" type="ORF">DNK57_01690</name>
</gene>
<comment type="caution">
    <text evidence="1">The sequence shown here is derived from an EMBL/GenBank/DDBJ whole genome shotgun (WGS) entry which is preliminary data.</text>
</comment>
<evidence type="ECO:0000313" key="2">
    <source>
        <dbReference type="Proteomes" id="UP000646659"/>
    </source>
</evidence>
<organism evidence="1 2">
    <name type="scientific">Methanothermobacter thermautotrophicus</name>
    <name type="common">Methanobacterium thermoformicicum</name>
    <dbReference type="NCBI Taxonomy" id="145262"/>
    <lineage>
        <taxon>Archaea</taxon>
        <taxon>Methanobacteriati</taxon>
        <taxon>Methanobacteriota</taxon>
        <taxon>Methanomada group</taxon>
        <taxon>Methanobacteria</taxon>
        <taxon>Methanobacteriales</taxon>
        <taxon>Methanobacteriaceae</taxon>
        <taxon>Methanothermobacter</taxon>
    </lineage>
</organism>